<feature type="transmembrane region" description="Helical" evidence="6">
    <location>
        <begin position="115"/>
        <end position="136"/>
    </location>
</feature>
<dbReference type="Pfam" id="PF10502">
    <property type="entry name" value="Peptidase_S26"/>
    <property type="match status" value="1"/>
</dbReference>
<organism evidence="8 9">
    <name type="scientific">Halorubrum alkaliphilum</name>
    <dbReference type="NCBI Taxonomy" id="261290"/>
    <lineage>
        <taxon>Archaea</taxon>
        <taxon>Methanobacteriati</taxon>
        <taxon>Methanobacteriota</taxon>
        <taxon>Stenosarchaea group</taxon>
        <taxon>Halobacteria</taxon>
        <taxon>Halobacteriales</taxon>
        <taxon>Haloferacaceae</taxon>
        <taxon>Halorubrum</taxon>
    </lineage>
</organism>
<proteinExistence type="predicted"/>
<evidence type="ECO:0000313" key="9">
    <source>
        <dbReference type="Proteomes" id="UP000823588"/>
    </source>
</evidence>
<name>A0A8T4GC64_9EURY</name>
<evidence type="ECO:0000256" key="5">
    <source>
        <dbReference type="SAM" id="MobiDB-lite"/>
    </source>
</evidence>
<evidence type="ECO:0000256" key="1">
    <source>
        <dbReference type="ARBA" id="ARBA00004370"/>
    </source>
</evidence>
<evidence type="ECO:0000256" key="3">
    <source>
        <dbReference type="ARBA" id="ARBA00022989"/>
    </source>
</evidence>
<keyword evidence="3 6" id="KW-1133">Transmembrane helix</keyword>
<reference evidence="8" key="1">
    <citation type="submission" date="2021-03" db="EMBL/GenBank/DDBJ databases">
        <title>Genomic Encyclopedia of Type Strains, Phase IV (KMG-IV): sequencing the most valuable type-strain genomes for metagenomic binning, comparative biology and taxonomic classification.</title>
        <authorList>
            <person name="Goeker M."/>
        </authorList>
    </citation>
    <scope>NUCLEOTIDE SEQUENCE</scope>
    <source>
        <strain evidence="8">DSM 23564</strain>
    </source>
</reference>
<evidence type="ECO:0000256" key="2">
    <source>
        <dbReference type="ARBA" id="ARBA00022692"/>
    </source>
</evidence>
<protein>
    <submittedName>
        <fullName evidence="8">Signal peptidase</fullName>
        <ecNumber evidence="8">3.4.-.-</ecNumber>
    </submittedName>
</protein>
<feature type="transmembrane region" description="Helical" evidence="6">
    <location>
        <begin position="143"/>
        <end position="165"/>
    </location>
</feature>
<dbReference type="PANTHER" id="PTHR10806:SF6">
    <property type="entry name" value="SIGNAL PEPTIDASE COMPLEX CATALYTIC SUBUNIT SEC11"/>
    <property type="match status" value="1"/>
</dbReference>
<keyword evidence="8" id="KW-0378">Hydrolase</keyword>
<dbReference type="Proteomes" id="UP000823588">
    <property type="component" value="Unassembled WGS sequence"/>
</dbReference>
<evidence type="ECO:0000256" key="4">
    <source>
        <dbReference type="ARBA" id="ARBA00023136"/>
    </source>
</evidence>
<gene>
    <name evidence="8" type="ORF">J2751_001049</name>
</gene>
<evidence type="ECO:0000256" key="6">
    <source>
        <dbReference type="SAM" id="Phobius"/>
    </source>
</evidence>
<dbReference type="CDD" id="cd06530">
    <property type="entry name" value="S26_SPase_I"/>
    <property type="match status" value="1"/>
</dbReference>
<dbReference type="PANTHER" id="PTHR10806">
    <property type="entry name" value="SIGNAL PEPTIDASE COMPLEX CATALYTIC SUBUNIT SEC11"/>
    <property type="match status" value="1"/>
</dbReference>
<dbReference type="GO" id="GO:0016020">
    <property type="term" value="C:membrane"/>
    <property type="evidence" value="ECO:0007669"/>
    <property type="project" value="UniProtKB-SubCell"/>
</dbReference>
<evidence type="ECO:0000313" key="8">
    <source>
        <dbReference type="EMBL" id="MBP1922044.1"/>
    </source>
</evidence>
<dbReference type="InterPro" id="IPR001733">
    <property type="entry name" value="Peptidase_S26B"/>
</dbReference>
<feature type="region of interest" description="Disordered" evidence="5">
    <location>
        <begin position="172"/>
        <end position="202"/>
    </location>
</feature>
<keyword evidence="4 6" id="KW-0472">Membrane</keyword>
<accession>A0A8T4GC64</accession>
<keyword evidence="9" id="KW-1185">Reference proteome</keyword>
<sequence>MNSHVPIRRIANVLGIVLLIAVVAPFVVYAVPAVVGAEYSFVVLTASMTPAIAPGDVVIVDERDPSSIAEGDVITFVRGDNEVPVTHRVIGVIASGDEVAFETQGDANDAADAGLVPAANVLGVVAFTIPYLGYVIQFADSPVGFIALVVVPFGLLALSEVWNLYRARTRVENDGGDGNGGDGDADESATETPESGRTGGSGLVVTERTVQGAVGVLLAFVPYAGYVAYTLRSGLTIAVATGTSLGLLIGLVLLVTGGNESSAATPETTDVVEDADLGGRDDDPGEPMATDGVTPTDDDGPAENDDRSSRRPGVFDDPVIEPAMDGGRADEAER</sequence>
<feature type="transmembrane region" description="Helical" evidence="6">
    <location>
        <begin position="12"/>
        <end position="35"/>
    </location>
</feature>
<feature type="domain" description="Peptidase S26" evidence="7">
    <location>
        <begin position="23"/>
        <end position="102"/>
    </location>
</feature>
<dbReference type="InterPro" id="IPR019533">
    <property type="entry name" value="Peptidase_S26"/>
</dbReference>
<dbReference type="SUPFAM" id="SSF51306">
    <property type="entry name" value="LexA/Signal peptidase"/>
    <property type="match status" value="1"/>
</dbReference>
<feature type="transmembrane region" description="Helical" evidence="6">
    <location>
        <begin position="235"/>
        <end position="255"/>
    </location>
</feature>
<dbReference type="EC" id="3.4.-.-" evidence="8"/>
<comment type="subcellular location">
    <subcellularLocation>
        <location evidence="1">Membrane</location>
    </subcellularLocation>
</comment>
<dbReference type="GO" id="GO:0004252">
    <property type="term" value="F:serine-type endopeptidase activity"/>
    <property type="evidence" value="ECO:0007669"/>
    <property type="project" value="InterPro"/>
</dbReference>
<dbReference type="EMBL" id="JAGGKQ010000005">
    <property type="protein sequence ID" value="MBP1922044.1"/>
    <property type="molecule type" value="Genomic_DNA"/>
</dbReference>
<dbReference type="OrthoDB" id="4822at2157"/>
<evidence type="ECO:0000259" key="7">
    <source>
        <dbReference type="Pfam" id="PF10502"/>
    </source>
</evidence>
<dbReference type="InterPro" id="IPR036286">
    <property type="entry name" value="LexA/Signal_pep-like_sf"/>
</dbReference>
<dbReference type="GO" id="GO:0006465">
    <property type="term" value="P:signal peptide processing"/>
    <property type="evidence" value="ECO:0007669"/>
    <property type="project" value="InterPro"/>
</dbReference>
<feature type="region of interest" description="Disordered" evidence="5">
    <location>
        <begin position="260"/>
        <end position="334"/>
    </location>
</feature>
<dbReference type="AlphaFoldDB" id="A0A8T4GC64"/>
<keyword evidence="2 6" id="KW-0812">Transmembrane</keyword>
<comment type="caution">
    <text evidence="8">The sequence shown here is derived from an EMBL/GenBank/DDBJ whole genome shotgun (WGS) entry which is preliminary data.</text>
</comment>
<feature type="transmembrane region" description="Helical" evidence="6">
    <location>
        <begin position="210"/>
        <end position="228"/>
    </location>
</feature>
<dbReference type="RefSeq" id="WP_209483842.1">
    <property type="nucleotide sequence ID" value="NZ_JAGGKQ010000005.1"/>
</dbReference>
<dbReference type="NCBIfam" id="TIGR02228">
    <property type="entry name" value="sigpep_I_arch"/>
    <property type="match status" value="1"/>
</dbReference>
<dbReference type="Gene3D" id="2.10.109.10">
    <property type="entry name" value="Umud Fragment, subunit A"/>
    <property type="match status" value="1"/>
</dbReference>